<gene>
    <name evidence="2" type="ORF">BCR41DRAFT_104143</name>
</gene>
<dbReference type="Proteomes" id="UP000193648">
    <property type="component" value="Unassembled WGS sequence"/>
</dbReference>
<name>A0A1Y2GKZ1_9FUNG</name>
<evidence type="ECO:0000313" key="2">
    <source>
        <dbReference type="EMBL" id="ORZ12079.1"/>
    </source>
</evidence>
<comment type="caution">
    <text evidence="2">The sequence shown here is derived from an EMBL/GenBank/DDBJ whole genome shotgun (WGS) entry which is preliminary data.</text>
</comment>
<feature type="compositionally biased region" description="Basic and acidic residues" evidence="1">
    <location>
        <begin position="1"/>
        <end position="13"/>
    </location>
</feature>
<proteinExistence type="predicted"/>
<protein>
    <submittedName>
        <fullName evidence="2">Uncharacterized protein</fullName>
    </submittedName>
</protein>
<dbReference type="OrthoDB" id="128536at2759"/>
<organism evidence="2 3">
    <name type="scientific">Lobosporangium transversale</name>
    <dbReference type="NCBI Taxonomy" id="64571"/>
    <lineage>
        <taxon>Eukaryota</taxon>
        <taxon>Fungi</taxon>
        <taxon>Fungi incertae sedis</taxon>
        <taxon>Mucoromycota</taxon>
        <taxon>Mortierellomycotina</taxon>
        <taxon>Mortierellomycetes</taxon>
        <taxon>Mortierellales</taxon>
        <taxon>Mortierellaceae</taxon>
        <taxon>Lobosporangium</taxon>
    </lineage>
</organism>
<keyword evidence="3" id="KW-1185">Reference proteome</keyword>
<feature type="region of interest" description="Disordered" evidence="1">
    <location>
        <begin position="1"/>
        <end position="107"/>
    </location>
</feature>
<dbReference type="InParanoid" id="A0A1Y2GKZ1"/>
<dbReference type="GeneID" id="33561175"/>
<dbReference type="EMBL" id="MCFF01000026">
    <property type="protein sequence ID" value="ORZ12079.1"/>
    <property type="molecule type" value="Genomic_DNA"/>
</dbReference>
<evidence type="ECO:0000313" key="3">
    <source>
        <dbReference type="Proteomes" id="UP000193648"/>
    </source>
</evidence>
<feature type="compositionally biased region" description="Basic and acidic residues" evidence="1">
    <location>
        <begin position="79"/>
        <end position="98"/>
    </location>
</feature>
<sequence length="275" mass="30430">MTMDQTQEHEDKTQQPLQQLQGHDQGQEQEQQGQQQQQQPHPPPPSPPPPPPPPPPPQQQQQQQQPQSQQQQPSPPEDVNEHEVGNRDISADIIDTPKENGGALPTPVASVLNYPPADKEIDKLSMSERMMKIGRSCPCDAPINSLPSEGGLGTSPADSQDGKCDCQGWKPKPAGTMGRVDTCACGHKLSYHGGPWTGEEFERRLRAAVRRDELLQDKGKLFDFDYDDEDISSLRKQIVPREIPVETSEPIPNGEHMANGTLTRSFCLNSKGRFS</sequence>
<evidence type="ECO:0000256" key="1">
    <source>
        <dbReference type="SAM" id="MobiDB-lite"/>
    </source>
</evidence>
<reference evidence="2 3" key="1">
    <citation type="submission" date="2016-07" db="EMBL/GenBank/DDBJ databases">
        <title>Pervasive Adenine N6-methylation of Active Genes in Fungi.</title>
        <authorList>
            <consortium name="DOE Joint Genome Institute"/>
            <person name="Mondo S.J."/>
            <person name="Dannebaum R.O."/>
            <person name="Kuo R.C."/>
            <person name="Labutti K."/>
            <person name="Haridas S."/>
            <person name="Kuo A."/>
            <person name="Salamov A."/>
            <person name="Ahrendt S.R."/>
            <person name="Lipzen A."/>
            <person name="Sullivan W."/>
            <person name="Andreopoulos W.B."/>
            <person name="Clum A."/>
            <person name="Lindquist E."/>
            <person name="Daum C."/>
            <person name="Ramamoorthy G.K."/>
            <person name="Gryganskyi A."/>
            <person name="Culley D."/>
            <person name="Magnuson J.K."/>
            <person name="James T.Y."/>
            <person name="O'Malley M.A."/>
            <person name="Stajich J.E."/>
            <person name="Spatafora J.W."/>
            <person name="Visel A."/>
            <person name="Grigoriev I.V."/>
        </authorList>
    </citation>
    <scope>NUCLEOTIDE SEQUENCE [LARGE SCALE GENOMIC DNA]</scope>
    <source>
        <strain evidence="2 3">NRRL 3116</strain>
    </source>
</reference>
<dbReference type="AlphaFoldDB" id="A0A1Y2GKZ1"/>
<feature type="compositionally biased region" description="Low complexity" evidence="1">
    <location>
        <begin position="59"/>
        <end position="72"/>
    </location>
</feature>
<feature type="compositionally biased region" description="Pro residues" evidence="1">
    <location>
        <begin position="40"/>
        <end position="58"/>
    </location>
</feature>
<feature type="compositionally biased region" description="Low complexity" evidence="1">
    <location>
        <begin position="14"/>
        <end position="39"/>
    </location>
</feature>
<dbReference type="RefSeq" id="XP_021879944.1">
    <property type="nucleotide sequence ID" value="XM_022019330.1"/>
</dbReference>
<accession>A0A1Y2GKZ1</accession>